<dbReference type="SUPFAM" id="SSF56935">
    <property type="entry name" value="Porins"/>
    <property type="match status" value="1"/>
</dbReference>
<dbReference type="Pfam" id="PF10082">
    <property type="entry name" value="BBP2_2"/>
    <property type="match status" value="1"/>
</dbReference>
<dbReference type="AlphaFoldDB" id="A0A7W6EXN1"/>
<protein>
    <recommendedName>
        <fullName evidence="3">Outer membrane beta-barrel protein</fullName>
    </recommendedName>
</protein>
<sequence length="395" mass="43093">MSGCANAALAQSTVAPAVEEANDPRNRSDGVTLGPIKVVPSADFHLDYDSNVYAEPNSASSDVTYGFSPQIEASYARQNLRFNTLASANVVRFGSLTRENYVAATIRSAAMWLMQAGTQVGVEAGFSRLAEDRGAVESRLDQTLGPRITNLLSGGLTYRRERGRLLVELAGRAEKFDNTAAVDNLRDFNVYGVTAKTGMRIAGATYLTATGFASFRDFRLPAPGTLANRDSVTYGFRGGIDLTSNPFLQGRVGVGLFRFDARSDTIPDHTGVSVDASLTYRPRRRTAIVLDAFRGDVATFRLGATARTDTFVGLTVQQVARHNLFGSLGAFWRETRYQGDTRQFRTSGGRAAIEYLVNRSIAVIGTAAYTQRRSDDPFSRFERFRAGITLRLTPQ</sequence>
<evidence type="ECO:0000313" key="2">
    <source>
        <dbReference type="Proteomes" id="UP000562395"/>
    </source>
</evidence>
<comment type="caution">
    <text evidence="1">The sequence shown here is derived from an EMBL/GenBank/DDBJ whole genome shotgun (WGS) entry which is preliminary data.</text>
</comment>
<evidence type="ECO:0008006" key="3">
    <source>
        <dbReference type="Google" id="ProtNLM"/>
    </source>
</evidence>
<dbReference type="Proteomes" id="UP000562395">
    <property type="component" value="Unassembled WGS sequence"/>
</dbReference>
<dbReference type="EMBL" id="JACICY010000016">
    <property type="protein sequence ID" value="MBB3862562.1"/>
    <property type="molecule type" value="Genomic_DNA"/>
</dbReference>
<dbReference type="InterPro" id="IPR018759">
    <property type="entry name" value="BBP2_2"/>
</dbReference>
<evidence type="ECO:0000313" key="1">
    <source>
        <dbReference type="EMBL" id="MBB3862562.1"/>
    </source>
</evidence>
<name>A0A7W6EXN1_9SPHN</name>
<accession>A0A7W6EXN1</accession>
<proteinExistence type="predicted"/>
<gene>
    <name evidence="1" type="ORF">GGQ88_003863</name>
</gene>
<reference evidence="1 2" key="1">
    <citation type="submission" date="2020-08" db="EMBL/GenBank/DDBJ databases">
        <title>Genomic Encyclopedia of Type Strains, Phase IV (KMG-IV): sequencing the most valuable type-strain genomes for metagenomic binning, comparative biology and taxonomic classification.</title>
        <authorList>
            <person name="Goeker M."/>
        </authorList>
    </citation>
    <scope>NUCLEOTIDE SEQUENCE [LARGE SCALE GENOMIC DNA]</scope>
    <source>
        <strain evidence="1 2">DSM 14552</strain>
    </source>
</reference>
<keyword evidence="2" id="KW-1185">Reference proteome</keyword>
<dbReference type="RefSeq" id="WP_183615038.1">
    <property type="nucleotide sequence ID" value="NZ_JACICY010000016.1"/>
</dbReference>
<organism evidence="1 2">
    <name type="scientific">Novosphingobium hassiacum</name>
    <dbReference type="NCBI Taxonomy" id="173676"/>
    <lineage>
        <taxon>Bacteria</taxon>
        <taxon>Pseudomonadati</taxon>
        <taxon>Pseudomonadota</taxon>
        <taxon>Alphaproteobacteria</taxon>
        <taxon>Sphingomonadales</taxon>
        <taxon>Sphingomonadaceae</taxon>
        <taxon>Novosphingobium</taxon>
    </lineage>
</organism>